<sequence>MGMHLYCGSEPFCLCVSMEKRRDQGSDSPLCRQLHLVHLLVSPTYPGHSSQPLSNRRPGSEYSGGEGGGWEVLTGLKRSWNSEQSSHSSYMSDCSKWTYCNWSLCLSPVFSLCTGISVCEHLHIDAGSSLCCV</sequence>
<protein>
    <submittedName>
        <fullName evidence="2">Uncharacterized protein</fullName>
    </submittedName>
</protein>
<accession>A0ABV0MMI4</accession>
<dbReference type="EMBL" id="JAHRIO010006094">
    <property type="protein sequence ID" value="MEQ2160321.1"/>
    <property type="molecule type" value="Genomic_DNA"/>
</dbReference>
<proteinExistence type="predicted"/>
<reference evidence="2 3" key="1">
    <citation type="submission" date="2021-06" db="EMBL/GenBank/DDBJ databases">
        <authorList>
            <person name="Palmer J.M."/>
        </authorList>
    </citation>
    <scope>NUCLEOTIDE SEQUENCE [LARGE SCALE GENOMIC DNA]</scope>
    <source>
        <strain evidence="2 3">GA_2019</strain>
        <tissue evidence="2">Muscle</tissue>
    </source>
</reference>
<evidence type="ECO:0000313" key="2">
    <source>
        <dbReference type="EMBL" id="MEQ2160321.1"/>
    </source>
</evidence>
<evidence type="ECO:0000313" key="3">
    <source>
        <dbReference type="Proteomes" id="UP001476798"/>
    </source>
</evidence>
<name>A0ABV0MMI4_9TELE</name>
<dbReference type="Proteomes" id="UP001476798">
    <property type="component" value="Unassembled WGS sequence"/>
</dbReference>
<keyword evidence="3" id="KW-1185">Reference proteome</keyword>
<feature type="region of interest" description="Disordered" evidence="1">
    <location>
        <begin position="45"/>
        <end position="67"/>
    </location>
</feature>
<evidence type="ECO:0000256" key="1">
    <source>
        <dbReference type="SAM" id="MobiDB-lite"/>
    </source>
</evidence>
<gene>
    <name evidence="2" type="ORF">GOODEAATRI_032503</name>
</gene>
<comment type="caution">
    <text evidence="2">The sequence shown here is derived from an EMBL/GenBank/DDBJ whole genome shotgun (WGS) entry which is preliminary data.</text>
</comment>
<organism evidence="2 3">
    <name type="scientific">Goodea atripinnis</name>
    <dbReference type="NCBI Taxonomy" id="208336"/>
    <lineage>
        <taxon>Eukaryota</taxon>
        <taxon>Metazoa</taxon>
        <taxon>Chordata</taxon>
        <taxon>Craniata</taxon>
        <taxon>Vertebrata</taxon>
        <taxon>Euteleostomi</taxon>
        <taxon>Actinopterygii</taxon>
        <taxon>Neopterygii</taxon>
        <taxon>Teleostei</taxon>
        <taxon>Neoteleostei</taxon>
        <taxon>Acanthomorphata</taxon>
        <taxon>Ovalentaria</taxon>
        <taxon>Atherinomorphae</taxon>
        <taxon>Cyprinodontiformes</taxon>
        <taxon>Goodeidae</taxon>
        <taxon>Goodea</taxon>
    </lineage>
</organism>